<dbReference type="InterPro" id="IPR004473">
    <property type="entry name" value="Restrct_endonuc_typeI_HsdR"/>
</dbReference>
<comment type="catalytic activity">
    <reaction evidence="1 10">
        <text>Endonucleolytic cleavage of DNA to give random double-stranded fragments with terminal 5'-phosphates, ATP is simultaneously hydrolyzed.</text>
        <dbReference type="EC" id="3.1.21.3"/>
    </reaction>
</comment>
<accession>A0A4R6AKT7</accession>
<keyword evidence="4 10" id="KW-0547">Nucleotide-binding</keyword>
<dbReference type="PROSITE" id="PS51192">
    <property type="entry name" value="HELICASE_ATP_BIND_1"/>
    <property type="match status" value="1"/>
</dbReference>
<comment type="caution">
    <text evidence="12">The sequence shown here is derived from an EMBL/GenBank/DDBJ whole genome shotgun (WGS) entry which is preliminary data.</text>
</comment>
<dbReference type="CDD" id="cd18030">
    <property type="entry name" value="DEXHc_RE_I_HsdR"/>
    <property type="match status" value="1"/>
</dbReference>
<evidence type="ECO:0000256" key="2">
    <source>
        <dbReference type="ARBA" id="ARBA00008598"/>
    </source>
</evidence>
<name>A0A4R6AKT7_9RHOB</name>
<evidence type="ECO:0000256" key="9">
    <source>
        <dbReference type="ARBA" id="ARBA00023125"/>
    </source>
</evidence>
<dbReference type="CDD" id="cd22332">
    <property type="entry name" value="HsdR_N"/>
    <property type="match status" value="1"/>
</dbReference>
<gene>
    <name evidence="12" type="ORF">E2L08_00145</name>
</gene>
<sequence length="986" mass="110840">MSFNEANTVEAFIRDRLAGSTNSPTVTPGLARQGGAISGLGWHFVGPTDLPRQSQEALVEPYLRDALIHLNPDIAANPSRVDDVLYRLRAIVMSARSDGLVKANEEFVAWMLGERSMPFGADGQHVTIRLIDFDDIEQNSFVVTQQFTFHAGKTEKRADLVLLVNGLPLVLIEAKTPVRSSQSWLDAALQVHDDYEQNVPELFVPNVFSVATEGKEYRYGSVRMPVDLWGPWRTDADGPQSMGEVEKAVNAMLRPAVVLDLLANFTAFATHKGKQRIKIIARYQQVEGVNRIVERVVAGQVRKGLIWHFQGSGKSLLMLFAARKLRLHPALKNPTVLVVVDRIDLDSQIAGTFYAADMANLVRTDSRKELSELLAKDVRKVVITTIHKFAEADGVLNDRDNVIVMVDEAHRTQEGDLGRQMREALPNAFLFGLTGTPINRADRNTFYAFGAEIDENGYMSRYGLNDSIRDGATKELHFEPRLVDLHIDQQAIEAAYAELTEGLTDEDRDKLGRAAAKMSILVKAPERISAICADIAQHFQAKVQPNGFGAQVVTFDRESCLLYKRELDKHLPPETSDIVMSVNSGEEEYAAYRRDRDAEEKLLDRFRDPKDPLKIIIVTSKLLTGFDAPILQTMYLDKPLRDHTLLQAICRTNRPYGEQKTHGLIVDYLGIFDDVAQALKFDEKGVQKAVSNIAELAAMLPSAIQKCLVYFAGVDRTLTGYEGLIAAQDCLPNDERRDAFASDFSVLSRIWEALSPDPVLTPHEKDYRWLAQVYESLKPSTGTGRLLWHRLGAKTIELIHENVHVDAVRDDLDTLVMDAELLEAVLGNPDPEKKAKEISVKLTGRLRKHAGNPKYKALAERLEDLKNRHQQGLLLSIDFLKELLALAKDVVKMERETPVEEDIDRGKAALTELFEEAKNGETPIMVKRVVDDIDEIVRAVRFDGWQATHAGEREVKKALRQTLFKYKLHQDAELFERAYGYIREYY</sequence>
<dbReference type="EMBL" id="SNAA01000001">
    <property type="protein sequence ID" value="TDL83932.1"/>
    <property type="molecule type" value="Genomic_DNA"/>
</dbReference>
<keyword evidence="13" id="KW-1185">Reference proteome</keyword>
<dbReference type="PANTHER" id="PTHR30195:SF15">
    <property type="entry name" value="TYPE I RESTRICTION ENZYME HINDI ENDONUCLEASE SUBUNIT"/>
    <property type="match status" value="1"/>
</dbReference>
<dbReference type="Gene3D" id="3.90.1570.50">
    <property type="match status" value="1"/>
</dbReference>
<evidence type="ECO:0000256" key="4">
    <source>
        <dbReference type="ARBA" id="ARBA00022741"/>
    </source>
</evidence>
<dbReference type="GO" id="GO:0009035">
    <property type="term" value="F:type I site-specific deoxyribonuclease activity"/>
    <property type="evidence" value="ECO:0007669"/>
    <property type="project" value="UniProtKB-EC"/>
</dbReference>
<evidence type="ECO:0000256" key="1">
    <source>
        <dbReference type="ARBA" id="ARBA00000851"/>
    </source>
</evidence>
<reference evidence="12 13" key="1">
    <citation type="submission" date="2019-03" db="EMBL/GenBank/DDBJ databases">
        <title>Primorskyibacter sp. SS33 isolated from sediments.</title>
        <authorList>
            <person name="Xunke S."/>
        </authorList>
    </citation>
    <scope>NUCLEOTIDE SEQUENCE [LARGE SCALE GENOMIC DNA]</scope>
    <source>
        <strain evidence="12 13">SS33</strain>
    </source>
</reference>
<dbReference type="Pfam" id="PF18766">
    <property type="entry name" value="SWI2_SNF2"/>
    <property type="match status" value="1"/>
</dbReference>
<keyword evidence="7 10" id="KW-0378">Hydrolase</keyword>
<dbReference type="SUPFAM" id="SSF52540">
    <property type="entry name" value="P-loop containing nucleoside triphosphate hydrolases"/>
    <property type="match status" value="2"/>
</dbReference>
<dbReference type="Pfam" id="PF22679">
    <property type="entry name" value="T1R_D3-like"/>
    <property type="match status" value="1"/>
</dbReference>
<evidence type="ECO:0000256" key="8">
    <source>
        <dbReference type="ARBA" id="ARBA00022840"/>
    </source>
</evidence>
<evidence type="ECO:0000259" key="11">
    <source>
        <dbReference type="PROSITE" id="PS51192"/>
    </source>
</evidence>
<evidence type="ECO:0000313" key="13">
    <source>
        <dbReference type="Proteomes" id="UP000295701"/>
    </source>
</evidence>
<evidence type="ECO:0000256" key="6">
    <source>
        <dbReference type="ARBA" id="ARBA00022759"/>
    </source>
</evidence>
<dbReference type="InterPro" id="IPR055180">
    <property type="entry name" value="HsdR_RecA-like_helicase_dom_2"/>
</dbReference>
<dbReference type="Gene3D" id="3.40.50.300">
    <property type="entry name" value="P-loop containing nucleotide triphosphate hydrolases"/>
    <property type="match status" value="2"/>
</dbReference>
<evidence type="ECO:0000256" key="5">
    <source>
        <dbReference type="ARBA" id="ARBA00022747"/>
    </source>
</evidence>
<dbReference type="AlphaFoldDB" id="A0A4R6AKT7"/>
<keyword evidence="8 10" id="KW-0067">ATP-binding</keyword>
<evidence type="ECO:0000256" key="3">
    <source>
        <dbReference type="ARBA" id="ARBA00022722"/>
    </source>
</evidence>
<dbReference type="Pfam" id="PF04313">
    <property type="entry name" value="HSDR_N"/>
    <property type="match status" value="1"/>
</dbReference>
<dbReference type="CDD" id="cd18800">
    <property type="entry name" value="SF2_C_EcoR124I-like"/>
    <property type="match status" value="1"/>
</dbReference>
<keyword evidence="5 10" id="KW-0680">Restriction system</keyword>
<comment type="similarity">
    <text evidence="2 10">Belongs to the HsdR family.</text>
</comment>
<keyword evidence="9 10" id="KW-0238">DNA-binding</keyword>
<protein>
    <recommendedName>
        <fullName evidence="10">Type I restriction enzyme endonuclease subunit</fullName>
        <shortName evidence="10">R protein</shortName>
        <ecNumber evidence="10">3.1.21.3</ecNumber>
    </recommendedName>
</protein>
<comment type="function">
    <text evidence="10">Subunit R is required for both nuclease and ATPase activities, but not for modification.</text>
</comment>
<dbReference type="RefSeq" id="WP_133395041.1">
    <property type="nucleotide sequence ID" value="NZ_SNAA01000001.1"/>
</dbReference>
<dbReference type="NCBIfam" id="TIGR00348">
    <property type="entry name" value="hsdR"/>
    <property type="match status" value="1"/>
</dbReference>
<proteinExistence type="inferred from homology"/>
<dbReference type="GO" id="GO:0003677">
    <property type="term" value="F:DNA binding"/>
    <property type="evidence" value="ECO:0007669"/>
    <property type="project" value="UniProtKB-KW"/>
</dbReference>
<dbReference type="InterPro" id="IPR040980">
    <property type="entry name" value="SWI2_SNF2"/>
</dbReference>
<dbReference type="InterPro" id="IPR051268">
    <property type="entry name" value="Type-I_R_enzyme_R_subunit"/>
</dbReference>
<keyword evidence="6" id="KW-0255">Endonuclease</keyword>
<dbReference type="EC" id="3.1.21.3" evidence="10"/>
<evidence type="ECO:0000256" key="10">
    <source>
        <dbReference type="RuleBase" id="RU364115"/>
    </source>
</evidence>
<dbReference type="SMART" id="SM00487">
    <property type="entry name" value="DEXDc"/>
    <property type="match status" value="1"/>
</dbReference>
<keyword evidence="3" id="KW-0540">Nuclease</keyword>
<dbReference type="InterPro" id="IPR014001">
    <property type="entry name" value="Helicase_ATP-bd"/>
</dbReference>
<dbReference type="Proteomes" id="UP000295701">
    <property type="component" value="Unassembled WGS sequence"/>
</dbReference>
<comment type="subunit">
    <text evidence="10">The type I restriction/modification system is composed of three polypeptides R, M and S.</text>
</comment>
<dbReference type="InterPro" id="IPR007409">
    <property type="entry name" value="Restrct_endonuc_type1_HsdR_N"/>
</dbReference>
<dbReference type="GO" id="GO:0005524">
    <property type="term" value="F:ATP binding"/>
    <property type="evidence" value="ECO:0007669"/>
    <property type="project" value="UniProtKB-KW"/>
</dbReference>
<evidence type="ECO:0000313" key="12">
    <source>
        <dbReference type="EMBL" id="TDL83932.1"/>
    </source>
</evidence>
<dbReference type="GO" id="GO:0009307">
    <property type="term" value="P:DNA restriction-modification system"/>
    <property type="evidence" value="ECO:0007669"/>
    <property type="project" value="UniProtKB-KW"/>
</dbReference>
<dbReference type="OrthoDB" id="9758243at2"/>
<organism evidence="12 13">
    <name type="scientific">Palleronia sediminis</name>
    <dbReference type="NCBI Taxonomy" id="2547833"/>
    <lineage>
        <taxon>Bacteria</taxon>
        <taxon>Pseudomonadati</taxon>
        <taxon>Pseudomonadota</taxon>
        <taxon>Alphaproteobacteria</taxon>
        <taxon>Rhodobacterales</taxon>
        <taxon>Roseobacteraceae</taxon>
        <taxon>Palleronia</taxon>
    </lineage>
</organism>
<dbReference type="InterPro" id="IPR027417">
    <property type="entry name" value="P-loop_NTPase"/>
</dbReference>
<evidence type="ECO:0000256" key="7">
    <source>
        <dbReference type="ARBA" id="ARBA00022801"/>
    </source>
</evidence>
<dbReference type="PANTHER" id="PTHR30195">
    <property type="entry name" value="TYPE I SITE-SPECIFIC DEOXYRIBONUCLEASE PROTEIN SUBUNIT M AND R"/>
    <property type="match status" value="1"/>
</dbReference>
<feature type="domain" description="Helicase ATP-binding" evidence="11">
    <location>
        <begin position="295"/>
        <end position="455"/>
    </location>
</feature>